<dbReference type="SMART" id="SM00406">
    <property type="entry name" value="IGv"/>
    <property type="match status" value="1"/>
</dbReference>
<evidence type="ECO:0000256" key="8">
    <source>
        <dbReference type="SAM" id="SignalP"/>
    </source>
</evidence>
<dbReference type="GO" id="GO:0005102">
    <property type="term" value="F:signaling receptor binding"/>
    <property type="evidence" value="ECO:0007669"/>
    <property type="project" value="TreeGrafter"/>
</dbReference>
<keyword evidence="5" id="KW-1015">Disulfide bond</keyword>
<dbReference type="InterPro" id="IPR050504">
    <property type="entry name" value="IgSF_BTN/MOG"/>
</dbReference>
<dbReference type="Proteomes" id="UP000515140">
    <property type="component" value="Unplaced"/>
</dbReference>
<reference evidence="11" key="1">
    <citation type="submission" date="2025-08" db="UniProtKB">
        <authorList>
            <consortium name="RefSeq"/>
        </authorList>
    </citation>
    <scope>IDENTIFICATION</scope>
    <source>
        <tissue evidence="11">Spleen</tissue>
    </source>
</reference>
<dbReference type="GO" id="GO:0001817">
    <property type="term" value="P:regulation of cytokine production"/>
    <property type="evidence" value="ECO:0007669"/>
    <property type="project" value="TreeGrafter"/>
</dbReference>
<dbReference type="Pfam" id="PF07686">
    <property type="entry name" value="V-set"/>
    <property type="match status" value="1"/>
</dbReference>
<dbReference type="GO" id="GO:0009897">
    <property type="term" value="C:external side of plasma membrane"/>
    <property type="evidence" value="ECO:0007669"/>
    <property type="project" value="TreeGrafter"/>
</dbReference>
<feature type="transmembrane region" description="Helical" evidence="7">
    <location>
        <begin position="195"/>
        <end position="218"/>
    </location>
</feature>
<evidence type="ECO:0000256" key="7">
    <source>
        <dbReference type="SAM" id="Phobius"/>
    </source>
</evidence>
<keyword evidence="3 7" id="KW-1133">Transmembrane helix</keyword>
<keyword evidence="6" id="KW-0393">Immunoglobulin domain</keyword>
<dbReference type="InterPro" id="IPR003599">
    <property type="entry name" value="Ig_sub"/>
</dbReference>
<dbReference type="InterPro" id="IPR007110">
    <property type="entry name" value="Ig-like_dom"/>
</dbReference>
<dbReference type="InterPro" id="IPR013106">
    <property type="entry name" value="Ig_V-set"/>
</dbReference>
<keyword evidence="2 7" id="KW-0812">Transmembrane</keyword>
<gene>
    <name evidence="11" type="primary">LOC110214458</name>
</gene>
<dbReference type="PROSITE" id="PS50835">
    <property type="entry name" value="IG_LIKE"/>
    <property type="match status" value="1"/>
</dbReference>
<protein>
    <submittedName>
        <fullName evidence="11">Myelin-oligodendrocyte glycoprotein-like isoform X2</fullName>
    </submittedName>
</protein>
<keyword evidence="10" id="KW-1185">Reference proteome</keyword>
<evidence type="ECO:0000259" key="9">
    <source>
        <dbReference type="PROSITE" id="PS50835"/>
    </source>
</evidence>
<dbReference type="SMART" id="SM00409">
    <property type="entry name" value="IG"/>
    <property type="match status" value="1"/>
</dbReference>
<dbReference type="Gene3D" id="2.60.40.10">
    <property type="entry name" value="Immunoglobulins"/>
    <property type="match status" value="1"/>
</dbReference>
<dbReference type="AlphaFoldDB" id="A0A6P5L2P6"/>
<feature type="domain" description="Ig-like" evidence="9">
    <location>
        <begin position="29"/>
        <end position="138"/>
    </location>
</feature>
<evidence type="ECO:0000256" key="4">
    <source>
        <dbReference type="ARBA" id="ARBA00023136"/>
    </source>
</evidence>
<comment type="subcellular location">
    <subcellularLocation>
        <location evidence="1">Membrane</location>
    </subcellularLocation>
</comment>
<dbReference type="InterPro" id="IPR013783">
    <property type="entry name" value="Ig-like_fold"/>
</dbReference>
<dbReference type="SUPFAM" id="SSF48726">
    <property type="entry name" value="Immunoglobulin"/>
    <property type="match status" value="1"/>
</dbReference>
<dbReference type="CDD" id="cd05713">
    <property type="entry name" value="IgV_MOG_like"/>
    <property type="match status" value="1"/>
</dbReference>
<evidence type="ECO:0000313" key="11">
    <source>
        <dbReference type="RefSeq" id="XP_020851064.1"/>
    </source>
</evidence>
<evidence type="ECO:0000256" key="1">
    <source>
        <dbReference type="ARBA" id="ARBA00004370"/>
    </source>
</evidence>
<name>A0A6P5L2P6_PHACI</name>
<proteinExistence type="predicted"/>
<dbReference type="RefSeq" id="XP_020851064.1">
    <property type="nucleotide sequence ID" value="XM_020995405.1"/>
</dbReference>
<dbReference type="InterPro" id="IPR036179">
    <property type="entry name" value="Ig-like_dom_sf"/>
</dbReference>
<dbReference type="GeneID" id="110214458"/>
<evidence type="ECO:0000256" key="2">
    <source>
        <dbReference type="ARBA" id="ARBA00022692"/>
    </source>
</evidence>
<dbReference type="PANTHER" id="PTHR24100:SF71">
    <property type="entry name" value="MYELIN-OLIGODENDROCYTE GLYCOPROTEIN"/>
    <property type="match status" value="1"/>
</dbReference>
<evidence type="ECO:0000313" key="10">
    <source>
        <dbReference type="Proteomes" id="UP000515140"/>
    </source>
</evidence>
<feature type="chain" id="PRO_5028110504" evidence="8">
    <location>
        <begin position="28"/>
        <end position="224"/>
    </location>
</feature>
<accession>A0A6P5L2P6</accession>
<sequence length="224" mass="25650">MMETANLSDSFLSSLLIFLFLETYTLASEQFSVIGPKEPIQAQVGGEAALPCHLSPQESAQHMKVIWSRSLQIVHHYEDGEDKFKDQSPDYQGRTELVRNGITSGNITLRIWNIRAPDEGWYKCHFYNGSHREEADVELCVSENIVQILPWPWEANGILAVRSAFEIGLTICHLWMLHTCGGLVYREKFDWMDQLLWIIFLVYVNLSVIKLGIGLYVICPFQNV</sequence>
<evidence type="ECO:0000256" key="5">
    <source>
        <dbReference type="ARBA" id="ARBA00023157"/>
    </source>
</evidence>
<feature type="signal peptide" evidence="8">
    <location>
        <begin position="1"/>
        <end position="27"/>
    </location>
</feature>
<organism evidence="10 11">
    <name type="scientific">Phascolarctos cinereus</name>
    <name type="common">Koala</name>
    <dbReference type="NCBI Taxonomy" id="38626"/>
    <lineage>
        <taxon>Eukaryota</taxon>
        <taxon>Metazoa</taxon>
        <taxon>Chordata</taxon>
        <taxon>Craniata</taxon>
        <taxon>Vertebrata</taxon>
        <taxon>Euteleostomi</taxon>
        <taxon>Mammalia</taxon>
        <taxon>Metatheria</taxon>
        <taxon>Diprotodontia</taxon>
        <taxon>Phascolarctidae</taxon>
        <taxon>Phascolarctos</taxon>
    </lineage>
</organism>
<dbReference type="PANTHER" id="PTHR24100">
    <property type="entry name" value="BUTYROPHILIN"/>
    <property type="match status" value="1"/>
</dbReference>
<keyword evidence="8" id="KW-0732">Signal</keyword>
<evidence type="ECO:0000256" key="3">
    <source>
        <dbReference type="ARBA" id="ARBA00022989"/>
    </source>
</evidence>
<keyword evidence="4 7" id="KW-0472">Membrane</keyword>
<dbReference type="FunFam" id="2.60.40.10:FF:000183">
    <property type="entry name" value="Myelin-oligodendrocyte glycoprotein"/>
    <property type="match status" value="1"/>
</dbReference>
<evidence type="ECO:0000256" key="6">
    <source>
        <dbReference type="ARBA" id="ARBA00023319"/>
    </source>
</evidence>
<dbReference type="GO" id="GO:0050852">
    <property type="term" value="P:T cell receptor signaling pathway"/>
    <property type="evidence" value="ECO:0007669"/>
    <property type="project" value="TreeGrafter"/>
</dbReference>